<dbReference type="EMBL" id="FRAV01000081">
    <property type="protein sequence ID" value="SHM72155.1"/>
    <property type="molecule type" value="Genomic_DNA"/>
</dbReference>
<name>A0A1M7L362_9FLAO</name>
<proteinExistence type="predicted"/>
<organism evidence="1 2">
    <name type="scientific">Chryseobacterium polytrichastri</name>
    <dbReference type="NCBI Taxonomy" id="1302687"/>
    <lineage>
        <taxon>Bacteria</taxon>
        <taxon>Pseudomonadati</taxon>
        <taxon>Bacteroidota</taxon>
        <taxon>Flavobacteriia</taxon>
        <taxon>Flavobacteriales</taxon>
        <taxon>Weeksellaceae</taxon>
        <taxon>Chryseobacterium group</taxon>
        <taxon>Chryseobacterium</taxon>
    </lineage>
</organism>
<sequence>MLNYVYVKVFDNYIEIIMMYNQNLNTSVNH</sequence>
<reference evidence="2" key="1">
    <citation type="submission" date="2016-11" db="EMBL/GenBank/DDBJ databases">
        <authorList>
            <person name="Varghese N."/>
            <person name="Submissions S."/>
        </authorList>
    </citation>
    <scope>NUCLEOTIDE SEQUENCE [LARGE SCALE GENOMIC DNA]</scope>
    <source>
        <strain evidence="2">DSM 26899</strain>
    </source>
</reference>
<evidence type="ECO:0000313" key="2">
    <source>
        <dbReference type="Proteomes" id="UP000184364"/>
    </source>
</evidence>
<dbReference type="AlphaFoldDB" id="A0A1M7L362"/>
<evidence type="ECO:0000313" key="1">
    <source>
        <dbReference type="EMBL" id="SHM72155.1"/>
    </source>
</evidence>
<keyword evidence="2" id="KW-1185">Reference proteome</keyword>
<protein>
    <submittedName>
        <fullName evidence="1">Uncharacterized protein</fullName>
    </submittedName>
</protein>
<dbReference type="STRING" id="1302687.SAMN05444267_10813"/>
<gene>
    <name evidence="1" type="ORF">SAMN05444267_10813</name>
</gene>
<accession>A0A1M7L362</accession>
<dbReference type="Proteomes" id="UP000184364">
    <property type="component" value="Unassembled WGS sequence"/>
</dbReference>